<feature type="domain" description="Reverse transcriptase" evidence="1">
    <location>
        <begin position="1"/>
        <end position="77"/>
    </location>
</feature>
<reference evidence="4" key="1">
    <citation type="submission" date="2016-06" db="UniProtKB">
        <authorList>
            <consortium name="WormBaseParasite"/>
        </authorList>
    </citation>
    <scope>IDENTIFICATION</scope>
</reference>
<dbReference type="STRING" id="6186.A0A183K6T7"/>
<dbReference type="AlphaFoldDB" id="A0A183K6T7"/>
<proteinExistence type="predicted"/>
<evidence type="ECO:0000259" key="1">
    <source>
        <dbReference type="PROSITE" id="PS50878"/>
    </source>
</evidence>
<gene>
    <name evidence="2" type="ORF">SCUD_LOCUS10713</name>
</gene>
<sequence>MTYYSRYVDDTFIVCNNQQHATNLLKCINEAHPNIHFTMEHEKENKFHFLDIAMKRGKDGTVQRSVYKKGTWDEIYLSFNSFCTINCIKALAKTLFHRTERMCTADTLEEEVMSVKKCLRNNGYPLKFIEKYGKREDKIP</sequence>
<dbReference type="PANTHER" id="PTHR21301">
    <property type="entry name" value="REVERSE TRANSCRIPTASE"/>
    <property type="match status" value="1"/>
</dbReference>
<dbReference type="WBParaSite" id="SCUD_0001071301-mRNA-1">
    <property type="protein sequence ID" value="SCUD_0001071301-mRNA-1"/>
    <property type="gene ID" value="SCUD_0001071301"/>
</dbReference>
<accession>A0A183K6T7</accession>
<evidence type="ECO:0000313" key="3">
    <source>
        <dbReference type="Proteomes" id="UP000279833"/>
    </source>
</evidence>
<reference evidence="2 3" key="2">
    <citation type="submission" date="2018-11" db="EMBL/GenBank/DDBJ databases">
        <authorList>
            <consortium name="Pathogen Informatics"/>
        </authorList>
    </citation>
    <scope>NUCLEOTIDE SEQUENCE [LARGE SCALE GENOMIC DNA]</scope>
    <source>
        <strain evidence="2">Dakar</strain>
        <strain evidence="3">Dakar, Senegal</strain>
    </source>
</reference>
<dbReference type="Proteomes" id="UP000279833">
    <property type="component" value="Unassembled WGS sequence"/>
</dbReference>
<evidence type="ECO:0000313" key="4">
    <source>
        <dbReference type="WBParaSite" id="SCUD_0001071301-mRNA-1"/>
    </source>
</evidence>
<dbReference type="Pfam" id="PF26215">
    <property type="entry name" value="HTH_animal"/>
    <property type="match status" value="1"/>
</dbReference>
<evidence type="ECO:0000313" key="2">
    <source>
        <dbReference type="EMBL" id="VDP41198.1"/>
    </source>
</evidence>
<dbReference type="EMBL" id="UZAK01033945">
    <property type="protein sequence ID" value="VDP41198.1"/>
    <property type="molecule type" value="Genomic_DNA"/>
</dbReference>
<protein>
    <submittedName>
        <fullName evidence="4">Reverse transcriptase domain-containing protein</fullName>
    </submittedName>
</protein>
<dbReference type="PROSITE" id="PS50878">
    <property type="entry name" value="RT_POL"/>
    <property type="match status" value="1"/>
</dbReference>
<dbReference type="PANTHER" id="PTHR21301:SF10">
    <property type="entry name" value="REVERSE TRANSCRIPTASE DOMAIN-CONTAINING PROTEIN"/>
    <property type="match status" value="1"/>
</dbReference>
<organism evidence="4">
    <name type="scientific">Schistosoma curassoni</name>
    <dbReference type="NCBI Taxonomy" id="6186"/>
    <lineage>
        <taxon>Eukaryota</taxon>
        <taxon>Metazoa</taxon>
        <taxon>Spiralia</taxon>
        <taxon>Lophotrochozoa</taxon>
        <taxon>Platyhelminthes</taxon>
        <taxon>Trematoda</taxon>
        <taxon>Digenea</taxon>
        <taxon>Strigeidida</taxon>
        <taxon>Schistosomatoidea</taxon>
        <taxon>Schistosomatidae</taxon>
        <taxon>Schistosoma</taxon>
    </lineage>
</organism>
<name>A0A183K6T7_9TREM</name>
<keyword evidence="3" id="KW-1185">Reference proteome</keyword>
<dbReference type="InterPro" id="IPR000477">
    <property type="entry name" value="RT_dom"/>
</dbReference>
<dbReference type="InterPro" id="IPR058912">
    <property type="entry name" value="HTH_animal"/>
</dbReference>